<organism evidence="1 2">
    <name type="scientific">Candidatus Nomurabacteria bacterium RIFCSPLOWO2_01_FULL_40_18</name>
    <dbReference type="NCBI Taxonomy" id="1801773"/>
    <lineage>
        <taxon>Bacteria</taxon>
        <taxon>Candidatus Nomuraibacteriota</taxon>
    </lineage>
</organism>
<name>A0A1F6XKJ1_9BACT</name>
<proteinExistence type="predicted"/>
<reference evidence="1 2" key="1">
    <citation type="journal article" date="2016" name="Nat. Commun.">
        <title>Thousands of microbial genomes shed light on interconnected biogeochemical processes in an aquifer system.</title>
        <authorList>
            <person name="Anantharaman K."/>
            <person name="Brown C.T."/>
            <person name="Hug L.A."/>
            <person name="Sharon I."/>
            <person name="Castelle C.J."/>
            <person name="Probst A.J."/>
            <person name="Thomas B.C."/>
            <person name="Singh A."/>
            <person name="Wilkins M.J."/>
            <person name="Karaoz U."/>
            <person name="Brodie E.L."/>
            <person name="Williams K.H."/>
            <person name="Hubbard S.S."/>
            <person name="Banfield J.F."/>
        </authorList>
    </citation>
    <scope>NUCLEOTIDE SEQUENCE [LARGE SCALE GENOMIC DNA]</scope>
</reference>
<accession>A0A1F6XKJ1</accession>
<protein>
    <submittedName>
        <fullName evidence="1">Uncharacterized protein</fullName>
    </submittedName>
</protein>
<gene>
    <name evidence="1" type="ORF">A3A03_00150</name>
</gene>
<sequence>MEHNKYIDTLAGFYVDNYPILSLSEEDVFEKYTNNLESLLKDRVWFKYASKIEKKNILDRLKTTSSLIDEIKTMIEAKHSNLHIKHISIGGSYLFKINNINDIDFNVIVSGSHFSYTDIYEVAEINKKLPVKVKRISIMIFGEDDFLSKTNVHDIIEVPDYIHTSLCMREGLVFPMRNITIYGHLFNPKELDRKNLLVRIKGQLFHAELMLEDKVDLHKNDKARLLKSVGRIAEAFLFLSEGFQKLKLSPKNIFKKEKILSKSLHRIDILSWLQEAKNYIKFLSNET</sequence>
<dbReference type="AlphaFoldDB" id="A0A1F6XKJ1"/>
<dbReference type="STRING" id="1801773.A3A03_00150"/>
<evidence type="ECO:0000313" key="1">
    <source>
        <dbReference type="EMBL" id="OGI94689.1"/>
    </source>
</evidence>
<dbReference type="Proteomes" id="UP000176629">
    <property type="component" value="Unassembled WGS sequence"/>
</dbReference>
<comment type="caution">
    <text evidence="1">The sequence shown here is derived from an EMBL/GenBank/DDBJ whole genome shotgun (WGS) entry which is preliminary data.</text>
</comment>
<evidence type="ECO:0000313" key="2">
    <source>
        <dbReference type="Proteomes" id="UP000176629"/>
    </source>
</evidence>
<dbReference type="EMBL" id="MFUX01000013">
    <property type="protein sequence ID" value="OGI94689.1"/>
    <property type="molecule type" value="Genomic_DNA"/>
</dbReference>